<dbReference type="GO" id="GO:0009051">
    <property type="term" value="P:pentose-phosphate shunt, oxidative branch"/>
    <property type="evidence" value="ECO:0007669"/>
    <property type="project" value="TreeGrafter"/>
</dbReference>
<dbReference type="PRINTS" id="PR00079">
    <property type="entry name" value="G6PDHDRGNASE"/>
</dbReference>
<dbReference type="InterPro" id="IPR001282">
    <property type="entry name" value="G6P_DH"/>
</dbReference>
<dbReference type="InterPro" id="IPR036291">
    <property type="entry name" value="NAD(P)-bd_dom_sf"/>
</dbReference>
<comment type="catalytic activity">
    <reaction evidence="7">
        <text>D-glucose 6-phosphate + NADP(+) = 6-phospho-D-glucono-1,5-lactone + NADPH + H(+)</text>
        <dbReference type="Rhea" id="RHEA:15841"/>
        <dbReference type="ChEBI" id="CHEBI:15378"/>
        <dbReference type="ChEBI" id="CHEBI:57783"/>
        <dbReference type="ChEBI" id="CHEBI:57955"/>
        <dbReference type="ChEBI" id="CHEBI:58349"/>
        <dbReference type="ChEBI" id="CHEBI:61548"/>
        <dbReference type="EC" id="1.1.1.49"/>
    </reaction>
</comment>
<dbReference type="PIRSF" id="PIRSF000110">
    <property type="entry name" value="G6PD"/>
    <property type="match status" value="1"/>
</dbReference>
<evidence type="ECO:0000313" key="12">
    <source>
        <dbReference type="Proteomes" id="UP000290365"/>
    </source>
</evidence>
<dbReference type="RefSeq" id="WP_129888960.1">
    <property type="nucleotide sequence ID" value="NZ_CP035758.1"/>
</dbReference>
<evidence type="ECO:0000256" key="1">
    <source>
        <dbReference type="ARBA" id="ARBA00004937"/>
    </source>
</evidence>
<accession>A0A4P6JR33</accession>
<feature type="region of interest" description="Disordered" evidence="8">
    <location>
        <begin position="438"/>
        <end position="467"/>
    </location>
</feature>
<feature type="binding site" evidence="7">
    <location>
        <position position="226"/>
    </location>
    <ligand>
        <name>substrate</name>
    </ligand>
</feature>
<comment type="function">
    <text evidence="7">Catalyzes the oxidation of glucose 6-phosphate to 6-phosphogluconolactone.</text>
</comment>
<keyword evidence="3 7" id="KW-0313">Glucose metabolism</keyword>
<dbReference type="EC" id="1.1.1.49" evidence="7"/>
<keyword evidence="6 7" id="KW-0119">Carbohydrate metabolism</keyword>
<evidence type="ECO:0000256" key="3">
    <source>
        <dbReference type="ARBA" id="ARBA00022526"/>
    </source>
</evidence>
<dbReference type="NCBIfam" id="NF009492">
    <property type="entry name" value="PRK12853.1-3"/>
    <property type="match status" value="1"/>
</dbReference>
<dbReference type="PROSITE" id="PS00069">
    <property type="entry name" value="G6P_DEHYDROGENASE"/>
    <property type="match status" value="1"/>
</dbReference>
<dbReference type="GO" id="GO:0050661">
    <property type="term" value="F:NADP binding"/>
    <property type="evidence" value="ECO:0007669"/>
    <property type="project" value="UniProtKB-UniRule"/>
</dbReference>
<feature type="binding site" evidence="7">
    <location>
        <position position="139"/>
    </location>
    <ligand>
        <name>NADP(+)</name>
        <dbReference type="ChEBI" id="CHEBI:58349"/>
    </ligand>
</feature>
<dbReference type="KEGG" id="kbs:EPA93_18665"/>
<dbReference type="InterPro" id="IPR019796">
    <property type="entry name" value="G6P_DH_AS"/>
</dbReference>
<feature type="binding site" evidence="7">
    <location>
        <position position="207"/>
    </location>
    <ligand>
        <name>substrate</name>
    </ligand>
</feature>
<dbReference type="AlphaFoldDB" id="A0A4P6JR33"/>
<dbReference type="OrthoDB" id="9802739at2"/>
<dbReference type="InterPro" id="IPR022674">
    <property type="entry name" value="G6P_DH_NAD-bd"/>
</dbReference>
<comment type="caution">
    <text evidence="7">Lacks conserved residue(s) required for the propagation of feature annotation.</text>
</comment>
<organism evidence="11 12">
    <name type="scientific">Ktedonosporobacter rubrisoli</name>
    <dbReference type="NCBI Taxonomy" id="2509675"/>
    <lineage>
        <taxon>Bacteria</taxon>
        <taxon>Bacillati</taxon>
        <taxon>Chloroflexota</taxon>
        <taxon>Ktedonobacteria</taxon>
        <taxon>Ktedonobacterales</taxon>
        <taxon>Ktedonosporobacteraceae</taxon>
        <taxon>Ktedonosporobacter</taxon>
    </lineage>
</organism>
<evidence type="ECO:0000256" key="8">
    <source>
        <dbReference type="SAM" id="MobiDB-lite"/>
    </source>
</evidence>
<feature type="binding site" evidence="7">
    <location>
        <position position="173"/>
    </location>
    <ligand>
        <name>substrate</name>
    </ligand>
</feature>
<evidence type="ECO:0000259" key="10">
    <source>
        <dbReference type="Pfam" id="PF02781"/>
    </source>
</evidence>
<dbReference type="SUPFAM" id="SSF55347">
    <property type="entry name" value="Glyceraldehyde-3-phosphate dehydrogenase-like, C-terminal domain"/>
    <property type="match status" value="1"/>
</dbReference>
<sequence length="467" mass="52076">MTDSHSDALVFFGITGDLAYKKIFPALQAMIKHNHLNVPVIGVAGRPWKIEQLRAHIHDSLEQHGGGVDQAAFEKLCSLVQYVSGDYTSDDTYARLRQALGTASRPLYYLAIPPSLFGTVVEGLGKSGCADNARVVIEKPFGRDLASAQELNATLHKVFPEPAIYRIDHYLGKEPVQNLLYFRFANSFLEPVWNRNYVESVQITMAEKFGVADRGKFYEEAGAIRDVVQNHMLQIVALLAMEAPYGSNFEALREAKTGVFRAMRPIDPANVVRGQYRGYRQEKGVAPDSQVETFAALKLYLDTWRWADVPFFIRAGKCLPTTATDILVELKRPPQDVFGDIEPPHANYFHFRLSPDVLISVGARAKLPGENMKGEEVELVARQHSGDEMEPYERLLGDAMCGDATLFVREDAVESAWSVVDPILGDVTPIFEYDPGTWGPSEAERVAARDGGWQNPEPDENTNASRW</sequence>
<dbReference type="InterPro" id="IPR022675">
    <property type="entry name" value="G6P_DH_C"/>
</dbReference>
<comment type="pathway">
    <text evidence="1 7">Carbohydrate degradation; pentose phosphate pathway; D-ribulose 5-phosphate from D-glucose 6-phosphate (oxidative stage): step 1/3.</text>
</comment>
<reference evidence="11 12" key="1">
    <citation type="submission" date="2019-01" db="EMBL/GenBank/DDBJ databases">
        <title>Ktedonosporobacter rubrisoli SCAWS-G2.</title>
        <authorList>
            <person name="Huang Y."/>
            <person name="Yan B."/>
        </authorList>
    </citation>
    <scope>NUCLEOTIDE SEQUENCE [LARGE SCALE GENOMIC DNA]</scope>
    <source>
        <strain evidence="11 12">SCAWS-G2</strain>
    </source>
</reference>
<evidence type="ECO:0000256" key="5">
    <source>
        <dbReference type="ARBA" id="ARBA00023002"/>
    </source>
</evidence>
<keyword evidence="5 7" id="KW-0560">Oxidoreductase</keyword>
<dbReference type="SUPFAM" id="SSF51735">
    <property type="entry name" value="NAD(P)-binding Rossmann-fold domains"/>
    <property type="match status" value="1"/>
</dbReference>
<dbReference type="Pfam" id="PF02781">
    <property type="entry name" value="G6PD_C"/>
    <property type="match status" value="1"/>
</dbReference>
<evidence type="ECO:0000259" key="9">
    <source>
        <dbReference type="Pfam" id="PF00479"/>
    </source>
</evidence>
<protein>
    <recommendedName>
        <fullName evidence="7">Glucose-6-phosphate 1-dehydrogenase</fullName>
        <shortName evidence="7">G6PD</shortName>
        <ecNumber evidence="7">1.1.1.49</ecNumber>
    </recommendedName>
</protein>
<feature type="domain" description="Glucose-6-phosphate dehydrogenase NAD-binding" evidence="9">
    <location>
        <begin position="10"/>
        <end position="178"/>
    </location>
</feature>
<feature type="binding site" evidence="7">
    <location>
        <position position="317"/>
    </location>
    <ligand>
        <name>substrate</name>
    </ligand>
</feature>
<dbReference type="NCBIfam" id="TIGR00871">
    <property type="entry name" value="zwf"/>
    <property type="match status" value="1"/>
</dbReference>
<dbReference type="GO" id="GO:0006006">
    <property type="term" value="P:glucose metabolic process"/>
    <property type="evidence" value="ECO:0007669"/>
    <property type="project" value="UniProtKB-KW"/>
</dbReference>
<dbReference type="PANTHER" id="PTHR23429">
    <property type="entry name" value="GLUCOSE-6-PHOSPHATE 1-DEHYDROGENASE G6PD"/>
    <property type="match status" value="1"/>
</dbReference>
<evidence type="ECO:0000256" key="4">
    <source>
        <dbReference type="ARBA" id="ARBA00022857"/>
    </source>
</evidence>
<comment type="similarity">
    <text evidence="2 7">Belongs to the glucose-6-phosphate dehydrogenase family.</text>
</comment>
<evidence type="ECO:0000256" key="2">
    <source>
        <dbReference type="ARBA" id="ARBA00009975"/>
    </source>
</evidence>
<evidence type="ECO:0000256" key="6">
    <source>
        <dbReference type="ARBA" id="ARBA00023277"/>
    </source>
</evidence>
<evidence type="ECO:0000256" key="7">
    <source>
        <dbReference type="HAMAP-Rule" id="MF_00966"/>
    </source>
</evidence>
<dbReference type="Proteomes" id="UP000290365">
    <property type="component" value="Chromosome"/>
</dbReference>
<dbReference type="GO" id="GO:0005829">
    <property type="term" value="C:cytosol"/>
    <property type="evidence" value="ECO:0007669"/>
    <property type="project" value="TreeGrafter"/>
</dbReference>
<dbReference type="PANTHER" id="PTHR23429:SF0">
    <property type="entry name" value="GLUCOSE-6-PHOSPHATE 1-DEHYDROGENASE"/>
    <property type="match status" value="1"/>
</dbReference>
<dbReference type="EMBL" id="CP035758">
    <property type="protein sequence ID" value="QBD77907.1"/>
    <property type="molecule type" value="Genomic_DNA"/>
</dbReference>
<name>A0A4P6JR33_KTERU</name>
<dbReference type="Pfam" id="PF00479">
    <property type="entry name" value="G6PD_N"/>
    <property type="match status" value="1"/>
</dbReference>
<dbReference type="GO" id="GO:0004345">
    <property type="term" value="F:glucose-6-phosphate dehydrogenase activity"/>
    <property type="evidence" value="ECO:0007669"/>
    <property type="project" value="UniProtKB-UniRule"/>
</dbReference>
<dbReference type="HAMAP" id="MF_00966">
    <property type="entry name" value="G6PD"/>
    <property type="match status" value="1"/>
</dbReference>
<keyword evidence="12" id="KW-1185">Reference proteome</keyword>
<dbReference type="UniPathway" id="UPA00115">
    <property type="reaction ID" value="UER00408"/>
</dbReference>
<proteinExistence type="inferred from homology"/>
<keyword evidence="4 7" id="KW-0521">NADP</keyword>
<evidence type="ECO:0000313" key="11">
    <source>
        <dbReference type="EMBL" id="QBD77907.1"/>
    </source>
</evidence>
<feature type="binding site" evidence="7">
    <location>
        <position position="169"/>
    </location>
    <ligand>
        <name>substrate</name>
    </ligand>
</feature>
<feature type="active site" description="Proton acceptor" evidence="7">
    <location>
        <position position="231"/>
    </location>
</feature>
<gene>
    <name evidence="7 11" type="primary">zwf</name>
    <name evidence="11" type="ORF">EPA93_18665</name>
</gene>
<feature type="domain" description="Glucose-6-phosphate dehydrogenase C-terminal" evidence="10">
    <location>
        <begin position="181"/>
        <end position="451"/>
    </location>
</feature>
<dbReference type="Gene3D" id="3.40.50.720">
    <property type="entry name" value="NAD(P)-binding Rossmann-like Domain"/>
    <property type="match status" value="1"/>
</dbReference>
<dbReference type="Gene3D" id="3.30.360.10">
    <property type="entry name" value="Dihydrodipicolinate Reductase, domain 2"/>
    <property type="match status" value="1"/>
</dbReference>